<accession>A0ABW0FYJ6</accession>
<dbReference type="Proteomes" id="UP001596152">
    <property type="component" value="Unassembled WGS sequence"/>
</dbReference>
<evidence type="ECO:0000313" key="2">
    <source>
        <dbReference type="EMBL" id="MFC5346261.1"/>
    </source>
</evidence>
<keyword evidence="3" id="KW-1185">Reference proteome</keyword>
<proteinExistence type="predicted"/>
<evidence type="ECO:0000256" key="1">
    <source>
        <dbReference type="SAM" id="MobiDB-lite"/>
    </source>
</evidence>
<dbReference type="EMBL" id="JBHSLF010000056">
    <property type="protein sequence ID" value="MFC5346261.1"/>
    <property type="molecule type" value="Genomic_DNA"/>
</dbReference>
<feature type="region of interest" description="Disordered" evidence="1">
    <location>
        <begin position="72"/>
        <end position="92"/>
    </location>
</feature>
<reference evidence="3" key="1">
    <citation type="journal article" date="2019" name="Int. J. Syst. Evol. Microbiol.">
        <title>The Global Catalogue of Microorganisms (GCM) 10K type strain sequencing project: providing services to taxonomists for standard genome sequencing and annotation.</title>
        <authorList>
            <consortium name="The Broad Institute Genomics Platform"/>
            <consortium name="The Broad Institute Genome Sequencing Center for Infectious Disease"/>
            <person name="Wu L."/>
            <person name="Ma J."/>
        </authorList>
    </citation>
    <scope>NUCLEOTIDE SEQUENCE [LARGE SCALE GENOMIC DNA]</scope>
    <source>
        <strain evidence="3">JCM 12125</strain>
    </source>
</reference>
<name>A0ABW0FYJ6_9CAUL</name>
<gene>
    <name evidence="2" type="ORF">ACFPIE_20285</name>
</gene>
<protein>
    <submittedName>
        <fullName evidence="2">Uncharacterized protein</fullName>
    </submittedName>
</protein>
<comment type="caution">
    <text evidence="2">The sequence shown here is derived from an EMBL/GenBank/DDBJ whole genome shotgun (WGS) entry which is preliminary data.</text>
</comment>
<sequence>MKITPPPRVLPAVMLMPDQVSFDCPSCEITHQIMRNLDFEEGLDGVWRTKERPGLLCDCGVELLADFTLSAEGSPATPDIRSRSDAEPPGGS</sequence>
<evidence type="ECO:0000313" key="3">
    <source>
        <dbReference type="Proteomes" id="UP001596152"/>
    </source>
</evidence>
<organism evidence="2 3">
    <name type="scientific">Brevundimonas staleyi</name>
    <dbReference type="NCBI Taxonomy" id="74326"/>
    <lineage>
        <taxon>Bacteria</taxon>
        <taxon>Pseudomonadati</taxon>
        <taxon>Pseudomonadota</taxon>
        <taxon>Alphaproteobacteria</taxon>
        <taxon>Caulobacterales</taxon>
        <taxon>Caulobacteraceae</taxon>
        <taxon>Brevundimonas</taxon>
    </lineage>
</organism>
<dbReference type="RefSeq" id="WP_374036775.1">
    <property type="nucleotide sequence ID" value="NZ_CP169082.1"/>
</dbReference>